<dbReference type="CDD" id="cd00320">
    <property type="entry name" value="cpn10"/>
    <property type="match status" value="1"/>
</dbReference>
<dbReference type="AlphaFoldDB" id="A0A2H0CTR6"/>
<dbReference type="EMBL" id="PCTL01000025">
    <property type="protein sequence ID" value="PIP73294.1"/>
    <property type="molecule type" value="Genomic_DNA"/>
</dbReference>
<evidence type="ECO:0000313" key="5">
    <source>
        <dbReference type="EMBL" id="PIP73294.1"/>
    </source>
</evidence>
<dbReference type="InterPro" id="IPR037124">
    <property type="entry name" value="Chaperonin_GroES_sf"/>
</dbReference>
<reference evidence="5 6" key="1">
    <citation type="submission" date="2017-09" db="EMBL/GenBank/DDBJ databases">
        <title>Depth-based differentiation of microbial function through sediment-hosted aquifers and enrichment of novel symbionts in the deep terrestrial subsurface.</title>
        <authorList>
            <person name="Probst A.J."/>
            <person name="Ladd B."/>
            <person name="Jarett J.K."/>
            <person name="Geller-Mcgrath D.E."/>
            <person name="Sieber C.M."/>
            <person name="Emerson J.B."/>
            <person name="Anantharaman K."/>
            <person name="Thomas B.C."/>
            <person name="Malmstrom R."/>
            <person name="Stieglmeier M."/>
            <person name="Klingl A."/>
            <person name="Woyke T."/>
            <person name="Ryan C.M."/>
            <person name="Banfield J.F."/>
        </authorList>
    </citation>
    <scope>NUCLEOTIDE SEQUENCE [LARGE SCALE GENOMIC DNA]</scope>
    <source>
        <strain evidence="5">CG22_combo_CG10-13_8_21_14_all_47_15</strain>
    </source>
</reference>
<evidence type="ECO:0000256" key="2">
    <source>
        <dbReference type="ARBA" id="ARBA00023186"/>
    </source>
</evidence>
<evidence type="ECO:0000256" key="1">
    <source>
        <dbReference type="ARBA" id="ARBA00006975"/>
    </source>
</evidence>
<comment type="subunit">
    <text evidence="3">Heptamer of 7 subunits arranged in a ring. Interacts with the chaperonin GroEL.</text>
</comment>
<dbReference type="HAMAP" id="MF_00580">
    <property type="entry name" value="CH10"/>
    <property type="match status" value="1"/>
</dbReference>
<name>A0A2H0CTR6_9BACT</name>
<dbReference type="InterPro" id="IPR011032">
    <property type="entry name" value="GroES-like_sf"/>
</dbReference>
<dbReference type="Pfam" id="PF00166">
    <property type="entry name" value="Cpn10"/>
    <property type="match status" value="1"/>
</dbReference>
<sequence>MAKEKSIKSGGTVRTVVPLGDRVLVQPIASGEGAKTAQGIIIPDTVDKEKPEQGKIIAVGEGKITDDGTVLPMRVKKGDIVVFSKYGPDEIKVDGEEYYILREDSILAVIK</sequence>
<comment type="similarity">
    <text evidence="1 3 4">Belongs to the GroES chaperonin family.</text>
</comment>
<dbReference type="NCBIfam" id="NF001531">
    <property type="entry name" value="PRK00364.2-2"/>
    <property type="match status" value="1"/>
</dbReference>
<comment type="subcellular location">
    <subcellularLocation>
        <location evidence="3">Cytoplasm</location>
    </subcellularLocation>
</comment>
<dbReference type="GO" id="GO:0046872">
    <property type="term" value="F:metal ion binding"/>
    <property type="evidence" value="ECO:0007669"/>
    <property type="project" value="TreeGrafter"/>
</dbReference>
<dbReference type="PANTHER" id="PTHR10772:SF58">
    <property type="entry name" value="CO-CHAPERONIN GROES"/>
    <property type="match status" value="1"/>
</dbReference>
<proteinExistence type="inferred from homology"/>
<keyword evidence="2 3" id="KW-0143">Chaperone</keyword>
<comment type="caution">
    <text evidence="5">The sequence shown here is derived from an EMBL/GenBank/DDBJ whole genome shotgun (WGS) entry which is preliminary data.</text>
</comment>
<dbReference type="GO" id="GO:0051082">
    <property type="term" value="F:unfolded protein binding"/>
    <property type="evidence" value="ECO:0007669"/>
    <property type="project" value="TreeGrafter"/>
</dbReference>
<dbReference type="Gene3D" id="2.30.33.40">
    <property type="entry name" value="GroES chaperonin"/>
    <property type="match status" value="1"/>
</dbReference>
<protein>
    <recommendedName>
        <fullName evidence="3">Co-chaperonin GroES</fullName>
    </recommendedName>
    <alternativeName>
        <fullName evidence="3">10 kDa chaperonin</fullName>
    </alternativeName>
    <alternativeName>
        <fullName evidence="3">Chaperonin-10</fullName>
        <shortName evidence="3">Cpn10</shortName>
    </alternativeName>
</protein>
<evidence type="ECO:0000256" key="3">
    <source>
        <dbReference type="HAMAP-Rule" id="MF_00580"/>
    </source>
</evidence>
<comment type="function">
    <text evidence="3 4">Together with the chaperonin GroEL, plays an essential role in assisting protein folding. The GroEL-GroES system forms a nano-cage that allows encapsulation of the non-native substrate proteins and provides a physical environment optimized to promote and accelerate protein folding. GroES binds to the apical surface of the GroEL ring, thereby capping the opening of the GroEL channel.</text>
</comment>
<dbReference type="GO" id="GO:0044183">
    <property type="term" value="F:protein folding chaperone"/>
    <property type="evidence" value="ECO:0007669"/>
    <property type="project" value="InterPro"/>
</dbReference>
<evidence type="ECO:0000313" key="6">
    <source>
        <dbReference type="Proteomes" id="UP000230638"/>
    </source>
</evidence>
<dbReference type="NCBIfam" id="NF001533">
    <property type="entry name" value="PRK00364.2-4"/>
    <property type="match status" value="1"/>
</dbReference>
<dbReference type="SUPFAM" id="SSF50129">
    <property type="entry name" value="GroES-like"/>
    <property type="match status" value="1"/>
</dbReference>
<dbReference type="GO" id="GO:0051087">
    <property type="term" value="F:protein-folding chaperone binding"/>
    <property type="evidence" value="ECO:0007669"/>
    <property type="project" value="TreeGrafter"/>
</dbReference>
<organism evidence="5 6">
    <name type="scientific">Candidatus Lloydbacteria bacterium CG22_combo_CG10-13_8_21_14_all_47_15</name>
    <dbReference type="NCBI Taxonomy" id="1974635"/>
    <lineage>
        <taxon>Bacteria</taxon>
        <taxon>Candidatus Lloydiibacteriota</taxon>
    </lineage>
</organism>
<keyword evidence="3" id="KW-0963">Cytoplasm</keyword>
<dbReference type="GO" id="GO:0005524">
    <property type="term" value="F:ATP binding"/>
    <property type="evidence" value="ECO:0007669"/>
    <property type="project" value="InterPro"/>
</dbReference>
<dbReference type="InterPro" id="IPR020818">
    <property type="entry name" value="Chaperonin_GroES"/>
</dbReference>
<dbReference type="PANTHER" id="PTHR10772">
    <property type="entry name" value="10 KDA HEAT SHOCK PROTEIN"/>
    <property type="match status" value="1"/>
</dbReference>
<dbReference type="Proteomes" id="UP000230638">
    <property type="component" value="Unassembled WGS sequence"/>
</dbReference>
<evidence type="ECO:0000256" key="4">
    <source>
        <dbReference type="RuleBase" id="RU000535"/>
    </source>
</evidence>
<dbReference type="GO" id="GO:0005737">
    <property type="term" value="C:cytoplasm"/>
    <property type="evidence" value="ECO:0007669"/>
    <property type="project" value="UniProtKB-SubCell"/>
</dbReference>
<dbReference type="FunFam" id="2.30.33.40:FF:000001">
    <property type="entry name" value="10 kDa chaperonin"/>
    <property type="match status" value="1"/>
</dbReference>
<gene>
    <name evidence="3" type="primary">groES</name>
    <name evidence="3" type="synonym">groS</name>
    <name evidence="5" type="ORF">COW88_02425</name>
</gene>
<accession>A0A2H0CTR6</accession>
<dbReference type="PRINTS" id="PR00297">
    <property type="entry name" value="CHAPERONIN10"/>
</dbReference>
<dbReference type="SMART" id="SM00883">
    <property type="entry name" value="Cpn10"/>
    <property type="match status" value="1"/>
</dbReference>